<keyword evidence="2" id="KW-1185">Reference proteome</keyword>
<dbReference type="Proteomes" id="UP000319143">
    <property type="component" value="Unassembled WGS sequence"/>
</dbReference>
<evidence type="ECO:0000313" key="2">
    <source>
        <dbReference type="Proteomes" id="UP000319143"/>
    </source>
</evidence>
<organism evidence="1 2">
    <name type="scientific">Novipirellula artificiosorum</name>
    <dbReference type="NCBI Taxonomy" id="2528016"/>
    <lineage>
        <taxon>Bacteria</taxon>
        <taxon>Pseudomonadati</taxon>
        <taxon>Planctomycetota</taxon>
        <taxon>Planctomycetia</taxon>
        <taxon>Pirellulales</taxon>
        <taxon>Pirellulaceae</taxon>
        <taxon>Novipirellula</taxon>
    </lineage>
</organism>
<dbReference type="RefSeq" id="WP_146531479.1">
    <property type="nucleotide sequence ID" value="NZ_SJPV01000027.1"/>
</dbReference>
<sequence length="102" mass="11476">MLVVDPIKVVQHEVLTSKQCDEGLQLVMPDLSDEVSQEGEYSLESTQIRLPLDSRKWTIDSDATQIEDIVTLHQVTTGPKNEVTQRLAMVAAELMELGRVER</sequence>
<accession>A0A5C6CY81</accession>
<dbReference type="EMBL" id="SJPV01000027">
    <property type="protein sequence ID" value="TWU28875.1"/>
    <property type="molecule type" value="Genomic_DNA"/>
</dbReference>
<name>A0A5C6CY81_9BACT</name>
<gene>
    <name evidence="1" type="ORF">Poly41_68260</name>
</gene>
<reference evidence="1 2" key="1">
    <citation type="submission" date="2019-02" db="EMBL/GenBank/DDBJ databases">
        <title>Deep-cultivation of Planctomycetes and their phenomic and genomic characterization uncovers novel biology.</title>
        <authorList>
            <person name="Wiegand S."/>
            <person name="Jogler M."/>
            <person name="Boedeker C."/>
            <person name="Pinto D."/>
            <person name="Vollmers J."/>
            <person name="Rivas-Marin E."/>
            <person name="Kohn T."/>
            <person name="Peeters S.H."/>
            <person name="Heuer A."/>
            <person name="Rast P."/>
            <person name="Oberbeckmann S."/>
            <person name="Bunk B."/>
            <person name="Jeske O."/>
            <person name="Meyerdierks A."/>
            <person name="Storesund J.E."/>
            <person name="Kallscheuer N."/>
            <person name="Luecker S."/>
            <person name="Lage O.M."/>
            <person name="Pohl T."/>
            <person name="Merkel B.J."/>
            <person name="Hornburger P."/>
            <person name="Mueller R.-W."/>
            <person name="Bruemmer F."/>
            <person name="Labrenz M."/>
            <person name="Spormann A.M."/>
            <person name="Op Den Camp H."/>
            <person name="Overmann J."/>
            <person name="Amann R."/>
            <person name="Jetten M.S.M."/>
            <person name="Mascher T."/>
            <person name="Medema M.H."/>
            <person name="Devos D.P."/>
            <person name="Kaster A.-K."/>
            <person name="Ovreas L."/>
            <person name="Rohde M."/>
            <person name="Galperin M.Y."/>
            <person name="Jogler C."/>
        </authorList>
    </citation>
    <scope>NUCLEOTIDE SEQUENCE [LARGE SCALE GENOMIC DNA]</scope>
    <source>
        <strain evidence="1 2">Poly41</strain>
    </source>
</reference>
<comment type="caution">
    <text evidence="1">The sequence shown here is derived from an EMBL/GenBank/DDBJ whole genome shotgun (WGS) entry which is preliminary data.</text>
</comment>
<evidence type="ECO:0000313" key="1">
    <source>
        <dbReference type="EMBL" id="TWU28875.1"/>
    </source>
</evidence>
<dbReference type="AlphaFoldDB" id="A0A5C6CY81"/>
<proteinExistence type="predicted"/>
<protein>
    <submittedName>
        <fullName evidence="1">Uncharacterized protein</fullName>
    </submittedName>
</protein>